<dbReference type="GO" id="GO:0005789">
    <property type="term" value="C:endoplasmic reticulum membrane"/>
    <property type="evidence" value="ECO:0007669"/>
    <property type="project" value="UniProtKB-SubCell"/>
</dbReference>
<feature type="binding site" description="axial binding residue" evidence="14">
    <location>
        <position position="138"/>
    </location>
    <ligand>
        <name>heme</name>
        <dbReference type="ChEBI" id="CHEBI:30413"/>
    </ligand>
    <ligandPart>
        <name>Fe</name>
        <dbReference type="ChEBI" id="CHEBI:18248"/>
    </ligandPart>
</feature>
<evidence type="ECO:0000256" key="13">
    <source>
        <dbReference type="ARBA" id="ARBA00023136"/>
    </source>
</evidence>
<name>A0A026W607_OOCBI</name>
<sequence>GHDTVSMAMTFAILLLAEHKDVQDRVRTEVNAVMEKNGGKLTMTALQNLSYLERCLKETMRLYPSVLLITRTLVEDVMLKSYLVPAGVELYIDILSLHKNPEFWPNPEVFDPDRFLPELVQNRHPFAYIPFSAGSRNCIGQRFAMMELKTVIGTLVHNFCLEPIDYLKDCRCVVDLIIRIGQPMQRLWDLIKFRFERYSPIYKTWYFTIAYVAITYPDEMQTILNNSKSSTKGMAYKLLRPWMGDGLLLSKGTKWQERRKILTPAFHFHILKNFFSILVEESNRMTISLKHMKDSTVEDLTSFTSHHTLNIICETSMGISLRNIETSEQQQYRKAIHDISEIIIYRVTKDRDETACQCNGWALDRRLVLVIPPPHWHEEELSSFFQLPAPPPLSLVGKRKIPSARFHCNDTPSRSHARRGHDTVSMAMTFAILLLAEYKDVQDRVRNEVNAVMKENGGKLTMTALQNLSYLERCLKETMRLYPSVFFITRTLVEDVMLRKQ</sequence>
<feature type="non-terminal residue" evidence="16">
    <location>
        <position position="1"/>
    </location>
</feature>
<keyword evidence="12 15" id="KW-0503">Monooxygenase</keyword>
<dbReference type="Pfam" id="PF00067">
    <property type="entry name" value="p450"/>
    <property type="match status" value="3"/>
</dbReference>
<evidence type="ECO:0000256" key="6">
    <source>
        <dbReference type="ARBA" id="ARBA00022617"/>
    </source>
</evidence>
<dbReference type="EMBL" id="KK107387">
    <property type="protein sequence ID" value="EZA51507.1"/>
    <property type="molecule type" value="Genomic_DNA"/>
</dbReference>
<keyword evidence="11 14" id="KW-0408">Iron</keyword>
<dbReference type="PRINTS" id="PR00463">
    <property type="entry name" value="EP450I"/>
</dbReference>
<keyword evidence="8" id="KW-0256">Endoplasmic reticulum</keyword>
<evidence type="ECO:0000313" key="16">
    <source>
        <dbReference type="EMBL" id="EZA51507.1"/>
    </source>
</evidence>
<keyword evidence="9" id="KW-0492">Microsome</keyword>
<evidence type="ECO:0000256" key="3">
    <source>
        <dbReference type="ARBA" id="ARBA00004174"/>
    </source>
</evidence>
<keyword evidence="10 15" id="KW-0560">Oxidoreductase</keyword>
<evidence type="ECO:0000256" key="10">
    <source>
        <dbReference type="ARBA" id="ARBA00023002"/>
    </source>
</evidence>
<dbReference type="PROSITE" id="PS00086">
    <property type="entry name" value="CYTOCHROME_P450"/>
    <property type="match status" value="1"/>
</dbReference>
<dbReference type="Gene3D" id="1.10.630.10">
    <property type="entry name" value="Cytochrome P450"/>
    <property type="match status" value="3"/>
</dbReference>
<comment type="function">
    <text evidence="2">May be involved in the metabolism of insect hormones and in the breakdown of synthetic insecticides.</text>
</comment>
<keyword evidence="7 14" id="KW-0479">Metal-binding</keyword>
<evidence type="ECO:0000313" key="17">
    <source>
        <dbReference type="Proteomes" id="UP000053097"/>
    </source>
</evidence>
<dbReference type="InterPro" id="IPR036396">
    <property type="entry name" value="Cyt_P450_sf"/>
</dbReference>
<dbReference type="PRINTS" id="PR00385">
    <property type="entry name" value="P450"/>
</dbReference>
<proteinExistence type="inferred from homology"/>
<keyword evidence="6 14" id="KW-0349">Heme</keyword>
<dbReference type="InterPro" id="IPR002401">
    <property type="entry name" value="Cyt_P450_E_grp-I"/>
</dbReference>
<evidence type="ECO:0000256" key="2">
    <source>
        <dbReference type="ARBA" id="ARBA00003690"/>
    </source>
</evidence>
<organism evidence="16 17">
    <name type="scientific">Ooceraea biroi</name>
    <name type="common">Clonal raider ant</name>
    <name type="synonym">Cerapachys biroi</name>
    <dbReference type="NCBI Taxonomy" id="2015173"/>
    <lineage>
        <taxon>Eukaryota</taxon>
        <taxon>Metazoa</taxon>
        <taxon>Ecdysozoa</taxon>
        <taxon>Arthropoda</taxon>
        <taxon>Hexapoda</taxon>
        <taxon>Insecta</taxon>
        <taxon>Pterygota</taxon>
        <taxon>Neoptera</taxon>
        <taxon>Endopterygota</taxon>
        <taxon>Hymenoptera</taxon>
        <taxon>Apocrita</taxon>
        <taxon>Aculeata</taxon>
        <taxon>Formicoidea</taxon>
        <taxon>Formicidae</taxon>
        <taxon>Dorylinae</taxon>
        <taxon>Ooceraea</taxon>
    </lineage>
</organism>
<gene>
    <name evidence="16" type="ORF">X777_09851</name>
</gene>
<accession>A0A026W607</accession>
<keyword evidence="17" id="KW-1185">Reference proteome</keyword>
<evidence type="ECO:0000256" key="7">
    <source>
        <dbReference type="ARBA" id="ARBA00022723"/>
    </source>
</evidence>
<evidence type="ECO:0000256" key="12">
    <source>
        <dbReference type="ARBA" id="ARBA00023033"/>
    </source>
</evidence>
<comment type="cofactor">
    <cofactor evidence="1 14">
        <name>heme</name>
        <dbReference type="ChEBI" id="CHEBI:30413"/>
    </cofactor>
</comment>
<evidence type="ECO:0000256" key="8">
    <source>
        <dbReference type="ARBA" id="ARBA00022824"/>
    </source>
</evidence>
<dbReference type="PANTHER" id="PTHR24291:SF189">
    <property type="entry name" value="CYTOCHROME P450 4C3-RELATED"/>
    <property type="match status" value="1"/>
</dbReference>
<dbReference type="AlphaFoldDB" id="A0A026W607"/>
<dbReference type="OrthoDB" id="1470350at2759"/>
<evidence type="ECO:0000256" key="9">
    <source>
        <dbReference type="ARBA" id="ARBA00022848"/>
    </source>
</evidence>
<evidence type="ECO:0000256" key="4">
    <source>
        <dbReference type="ARBA" id="ARBA00004406"/>
    </source>
</evidence>
<dbReference type="GO" id="GO:0004497">
    <property type="term" value="F:monooxygenase activity"/>
    <property type="evidence" value="ECO:0007669"/>
    <property type="project" value="UniProtKB-KW"/>
</dbReference>
<protein>
    <submittedName>
        <fullName evidence="16">Cytochrome P450 4C1</fullName>
    </submittedName>
</protein>
<dbReference type="GO" id="GO:0016705">
    <property type="term" value="F:oxidoreductase activity, acting on paired donors, with incorporation or reduction of molecular oxygen"/>
    <property type="evidence" value="ECO:0007669"/>
    <property type="project" value="InterPro"/>
</dbReference>
<dbReference type="InterPro" id="IPR001128">
    <property type="entry name" value="Cyt_P450"/>
</dbReference>
<evidence type="ECO:0000256" key="15">
    <source>
        <dbReference type="RuleBase" id="RU000461"/>
    </source>
</evidence>
<reference evidence="16 17" key="1">
    <citation type="journal article" date="2014" name="Curr. Biol.">
        <title>The genome of the clonal raider ant Cerapachys biroi.</title>
        <authorList>
            <person name="Oxley P.R."/>
            <person name="Ji L."/>
            <person name="Fetter-Pruneda I."/>
            <person name="McKenzie S.K."/>
            <person name="Li C."/>
            <person name="Hu H."/>
            <person name="Zhang G."/>
            <person name="Kronauer D.J."/>
        </authorList>
    </citation>
    <scope>NUCLEOTIDE SEQUENCE [LARGE SCALE GENOMIC DNA]</scope>
</reference>
<evidence type="ECO:0000256" key="1">
    <source>
        <dbReference type="ARBA" id="ARBA00001971"/>
    </source>
</evidence>
<dbReference type="OMA" id="HWHEEEL"/>
<evidence type="ECO:0000256" key="11">
    <source>
        <dbReference type="ARBA" id="ARBA00023004"/>
    </source>
</evidence>
<evidence type="ECO:0000256" key="5">
    <source>
        <dbReference type="ARBA" id="ARBA00010617"/>
    </source>
</evidence>
<dbReference type="GO" id="GO:0005506">
    <property type="term" value="F:iron ion binding"/>
    <property type="evidence" value="ECO:0007669"/>
    <property type="project" value="InterPro"/>
</dbReference>
<comment type="subcellular location">
    <subcellularLocation>
        <location evidence="4">Endoplasmic reticulum membrane</location>
        <topology evidence="4">Peripheral membrane protein</topology>
    </subcellularLocation>
    <subcellularLocation>
        <location evidence="3">Microsome membrane</location>
        <topology evidence="3">Peripheral membrane protein</topology>
    </subcellularLocation>
</comment>
<dbReference type="GO" id="GO:0020037">
    <property type="term" value="F:heme binding"/>
    <property type="evidence" value="ECO:0007669"/>
    <property type="project" value="InterPro"/>
</dbReference>
<dbReference type="Proteomes" id="UP000053097">
    <property type="component" value="Unassembled WGS sequence"/>
</dbReference>
<comment type="similarity">
    <text evidence="5 15">Belongs to the cytochrome P450 family.</text>
</comment>
<dbReference type="InterPro" id="IPR017972">
    <property type="entry name" value="Cyt_P450_CS"/>
</dbReference>
<dbReference type="PANTHER" id="PTHR24291">
    <property type="entry name" value="CYTOCHROME P450 FAMILY 4"/>
    <property type="match status" value="1"/>
</dbReference>
<dbReference type="InterPro" id="IPR050196">
    <property type="entry name" value="Cytochrome_P450_Monoox"/>
</dbReference>
<dbReference type="SUPFAM" id="SSF48264">
    <property type="entry name" value="Cytochrome P450"/>
    <property type="match status" value="2"/>
</dbReference>
<evidence type="ECO:0000256" key="14">
    <source>
        <dbReference type="PIRSR" id="PIRSR602401-1"/>
    </source>
</evidence>
<keyword evidence="13" id="KW-0472">Membrane</keyword>